<keyword evidence="7 8" id="KW-0320">Glycogen biosynthesis</keyword>
<dbReference type="HAMAP" id="MF_00484">
    <property type="entry name" value="Glycogen_synth"/>
    <property type="match status" value="1"/>
</dbReference>
<protein>
    <recommendedName>
        <fullName evidence="8">Glycogen synthase</fullName>
        <ecNumber evidence="8">2.4.1.21</ecNumber>
    </recommendedName>
    <alternativeName>
        <fullName evidence="8">Starch [bacterial glycogen] synthase</fullName>
    </alternativeName>
</protein>
<dbReference type="SUPFAM" id="SSF53756">
    <property type="entry name" value="UDP-Glycosyltransferase/glycogen phosphorylase"/>
    <property type="match status" value="1"/>
</dbReference>
<dbReference type="GO" id="GO:0009011">
    <property type="term" value="F:alpha-1,4-glucan glucosyltransferase (ADP-glucose donor) activity"/>
    <property type="evidence" value="ECO:0007669"/>
    <property type="project" value="UniProtKB-EC"/>
</dbReference>
<dbReference type="Pfam" id="PF00534">
    <property type="entry name" value="Glycos_transf_1"/>
    <property type="match status" value="1"/>
</dbReference>
<evidence type="ECO:0000256" key="1">
    <source>
        <dbReference type="ARBA" id="ARBA00001478"/>
    </source>
</evidence>
<evidence type="ECO:0000256" key="7">
    <source>
        <dbReference type="ARBA" id="ARBA00023056"/>
    </source>
</evidence>
<dbReference type="NCBIfam" id="TIGR02095">
    <property type="entry name" value="glgA"/>
    <property type="match status" value="1"/>
</dbReference>
<dbReference type="InterPro" id="IPR001296">
    <property type="entry name" value="Glyco_trans_1"/>
</dbReference>
<dbReference type="InterPro" id="IPR013534">
    <property type="entry name" value="Starch_synth_cat_dom"/>
</dbReference>
<dbReference type="PANTHER" id="PTHR45825">
    <property type="entry name" value="GRANULE-BOUND STARCH SYNTHASE 1, CHLOROPLASTIC/AMYLOPLASTIC"/>
    <property type="match status" value="1"/>
</dbReference>
<dbReference type="Proteomes" id="UP001589692">
    <property type="component" value="Unassembled WGS sequence"/>
</dbReference>
<comment type="pathway">
    <text evidence="3 8">Glycan biosynthesis; glycogen biosynthesis.</text>
</comment>
<proteinExistence type="inferred from homology"/>
<evidence type="ECO:0000256" key="5">
    <source>
        <dbReference type="ARBA" id="ARBA00022676"/>
    </source>
</evidence>
<keyword evidence="6 8" id="KW-0808">Transferase</keyword>
<comment type="similarity">
    <text evidence="4 8">Belongs to the glycosyltransferase 1 family. Bacterial/plant glycogen synthase subfamily.</text>
</comment>
<dbReference type="EMBL" id="JBHMAA010000002">
    <property type="protein sequence ID" value="MFB9947375.1"/>
    <property type="molecule type" value="Genomic_DNA"/>
</dbReference>
<dbReference type="RefSeq" id="WP_377254693.1">
    <property type="nucleotide sequence ID" value="NZ_JBHMAA010000002.1"/>
</dbReference>
<sequence length="487" mass="52476">MQVLSVASEVYPLVKTGGLADVAGALPLALKGHGVSVKTLVPGYPAVMRMIEDATVRMMFENLLGARARVLEAQHEGLDLLVLDSPTFFDRPGGPYADATGKDHFDNWRRFAALSKAGAIIAQGGMAQEGTAWRPDIVHVHDWQAAMVPAYMRYAAEPEVPTLITIHNIAFQGQFGADIFPYLELPPHALGIDGVEYFGGVGYLKAGLQTSWAISTVSPSYAEEILTPEFGMGLEGLLAHRADDLAGIVNGIDANIWNPATDPVVRSNYTASTLKARAENKQAVAGRFHLVQDAGPLFCVISRLTWQKGMDLLAETLDELVELGGRLAVLGSGDRALENAFHAAAARHPGRVALLSTYDEPLSHLMQAGADAIIIPSRFEPCGLTQLYGLRYGCVPVVARTGGLNDTVIDASHAAITARTATGISFGPVTTGNLRRALRRAVRLYHEPKVWTAMQKQGMKSDVSWEKSAGLYAELYKNLLVRKGSRP</sequence>
<evidence type="ECO:0000313" key="12">
    <source>
        <dbReference type="Proteomes" id="UP001589692"/>
    </source>
</evidence>
<comment type="catalytic activity">
    <reaction evidence="1 8">
        <text>[(1-&gt;4)-alpha-D-glucosyl](n) + ADP-alpha-D-glucose = [(1-&gt;4)-alpha-D-glucosyl](n+1) + ADP + H(+)</text>
        <dbReference type="Rhea" id="RHEA:18189"/>
        <dbReference type="Rhea" id="RHEA-COMP:9584"/>
        <dbReference type="Rhea" id="RHEA-COMP:9587"/>
        <dbReference type="ChEBI" id="CHEBI:15378"/>
        <dbReference type="ChEBI" id="CHEBI:15444"/>
        <dbReference type="ChEBI" id="CHEBI:57498"/>
        <dbReference type="ChEBI" id="CHEBI:456216"/>
        <dbReference type="EC" id="2.4.1.21"/>
    </reaction>
</comment>
<feature type="domain" description="Starch synthase catalytic" evidence="10">
    <location>
        <begin position="2"/>
        <end position="239"/>
    </location>
</feature>
<evidence type="ECO:0000256" key="6">
    <source>
        <dbReference type="ARBA" id="ARBA00022679"/>
    </source>
</evidence>
<evidence type="ECO:0000259" key="9">
    <source>
        <dbReference type="Pfam" id="PF00534"/>
    </source>
</evidence>
<evidence type="ECO:0000256" key="2">
    <source>
        <dbReference type="ARBA" id="ARBA00002764"/>
    </source>
</evidence>
<feature type="binding site" evidence="8">
    <location>
        <position position="15"/>
    </location>
    <ligand>
        <name>ADP-alpha-D-glucose</name>
        <dbReference type="ChEBI" id="CHEBI:57498"/>
    </ligand>
</feature>
<dbReference type="InterPro" id="IPR011835">
    <property type="entry name" value="GS/SS"/>
</dbReference>
<keyword evidence="12" id="KW-1185">Reference proteome</keyword>
<organism evidence="11 12">
    <name type="scientific">Rhizobium puerariae</name>
    <dbReference type="NCBI Taxonomy" id="1585791"/>
    <lineage>
        <taxon>Bacteria</taxon>
        <taxon>Pseudomonadati</taxon>
        <taxon>Pseudomonadota</taxon>
        <taxon>Alphaproteobacteria</taxon>
        <taxon>Hyphomicrobiales</taxon>
        <taxon>Rhizobiaceae</taxon>
        <taxon>Rhizobium/Agrobacterium group</taxon>
        <taxon>Rhizobium</taxon>
    </lineage>
</organism>
<dbReference type="Pfam" id="PF08323">
    <property type="entry name" value="Glyco_transf_5"/>
    <property type="match status" value="1"/>
</dbReference>
<dbReference type="PANTHER" id="PTHR45825:SF11">
    <property type="entry name" value="ALPHA AMYLASE DOMAIN-CONTAINING PROTEIN"/>
    <property type="match status" value="1"/>
</dbReference>
<reference evidence="11 12" key="1">
    <citation type="submission" date="2024-09" db="EMBL/GenBank/DDBJ databases">
        <authorList>
            <person name="Sun Q."/>
            <person name="Mori K."/>
        </authorList>
    </citation>
    <scope>NUCLEOTIDE SEQUENCE [LARGE SCALE GENOMIC DNA]</scope>
    <source>
        <strain evidence="11 12">TBRC 4938</strain>
    </source>
</reference>
<dbReference type="CDD" id="cd03791">
    <property type="entry name" value="GT5_Glycogen_synthase_DULL1-like"/>
    <property type="match status" value="1"/>
</dbReference>
<dbReference type="EC" id="2.4.1.21" evidence="8"/>
<gene>
    <name evidence="8 11" type="primary">glgA</name>
    <name evidence="11" type="ORF">ACFFP0_00875</name>
</gene>
<evidence type="ECO:0000259" key="10">
    <source>
        <dbReference type="Pfam" id="PF08323"/>
    </source>
</evidence>
<evidence type="ECO:0000256" key="3">
    <source>
        <dbReference type="ARBA" id="ARBA00004964"/>
    </source>
</evidence>
<comment type="caution">
    <text evidence="11">The sequence shown here is derived from an EMBL/GenBank/DDBJ whole genome shotgun (WGS) entry which is preliminary data.</text>
</comment>
<name>A0ABV6A9W7_9HYPH</name>
<dbReference type="Gene3D" id="3.40.50.2000">
    <property type="entry name" value="Glycogen Phosphorylase B"/>
    <property type="match status" value="2"/>
</dbReference>
<evidence type="ECO:0000256" key="4">
    <source>
        <dbReference type="ARBA" id="ARBA00010281"/>
    </source>
</evidence>
<evidence type="ECO:0000313" key="11">
    <source>
        <dbReference type="EMBL" id="MFB9947375.1"/>
    </source>
</evidence>
<feature type="domain" description="Glycosyl transferase family 1" evidence="9">
    <location>
        <begin position="293"/>
        <end position="417"/>
    </location>
</feature>
<accession>A0ABV6A9W7</accession>
<keyword evidence="5 8" id="KW-0328">Glycosyltransferase</keyword>
<evidence type="ECO:0000256" key="8">
    <source>
        <dbReference type="HAMAP-Rule" id="MF_00484"/>
    </source>
</evidence>
<dbReference type="NCBIfam" id="NF001899">
    <property type="entry name" value="PRK00654.1-2"/>
    <property type="match status" value="1"/>
</dbReference>
<comment type="function">
    <text evidence="2 8">Synthesizes alpha-1,4-glucan chains using ADP-glucose.</text>
</comment>